<keyword evidence="8" id="KW-0653">Protein transport</keyword>
<evidence type="ECO:0000256" key="6">
    <source>
        <dbReference type="ARBA" id="ARBA00022500"/>
    </source>
</evidence>
<keyword evidence="10" id="KW-1006">Bacterial flagellum protein export</keyword>
<comment type="subcellular location">
    <subcellularLocation>
        <location evidence="1">Cell membrane</location>
        <topology evidence="1">Peripheral membrane protein</topology>
        <orientation evidence="1">Cytoplasmic side</orientation>
    </subcellularLocation>
</comment>
<feature type="coiled-coil region" evidence="11">
    <location>
        <begin position="26"/>
        <end position="60"/>
    </location>
</feature>
<evidence type="ECO:0000256" key="5">
    <source>
        <dbReference type="ARBA" id="ARBA00022475"/>
    </source>
</evidence>
<comment type="similarity">
    <text evidence="2">Belongs to the FliJ family.</text>
</comment>
<name>A0ABW0HQ02_9BACL</name>
<keyword evidence="13" id="KW-1185">Reference proteome</keyword>
<dbReference type="Proteomes" id="UP001596113">
    <property type="component" value="Unassembled WGS sequence"/>
</dbReference>
<proteinExistence type="inferred from homology"/>
<evidence type="ECO:0000256" key="7">
    <source>
        <dbReference type="ARBA" id="ARBA00022795"/>
    </source>
</evidence>
<evidence type="ECO:0000256" key="9">
    <source>
        <dbReference type="ARBA" id="ARBA00023136"/>
    </source>
</evidence>
<evidence type="ECO:0000256" key="11">
    <source>
        <dbReference type="SAM" id="Coils"/>
    </source>
</evidence>
<evidence type="ECO:0000313" key="12">
    <source>
        <dbReference type="EMBL" id="MFC5401937.1"/>
    </source>
</evidence>
<evidence type="ECO:0000256" key="10">
    <source>
        <dbReference type="ARBA" id="ARBA00023225"/>
    </source>
</evidence>
<keyword evidence="7" id="KW-1005">Bacterial flagellum biogenesis</keyword>
<dbReference type="Gene3D" id="1.10.287.1700">
    <property type="match status" value="1"/>
</dbReference>
<keyword evidence="5" id="KW-1003">Cell membrane</keyword>
<dbReference type="NCBIfam" id="TIGR02473">
    <property type="entry name" value="flagell_FliJ"/>
    <property type="match status" value="1"/>
</dbReference>
<evidence type="ECO:0000256" key="2">
    <source>
        <dbReference type="ARBA" id="ARBA00010004"/>
    </source>
</evidence>
<keyword evidence="6" id="KW-0145">Chemotaxis</keyword>
<keyword evidence="12" id="KW-0969">Cilium</keyword>
<sequence>MAGFRYALQKIVDLKGSEKSMAEWAFAASLGKLRREEEQLRELRNERERLEGALEVTSAQPVPLSELIAVQRYIDVVDNRIRKQHEDVKTAELAANKRQALLTAKMVDEKVWLNSRERALERFRSDRLAKEQNELDEIAIVRAASAARGRN</sequence>
<protein>
    <recommendedName>
        <fullName evidence="3">Flagellar FliJ protein</fullName>
    </recommendedName>
</protein>
<evidence type="ECO:0000256" key="8">
    <source>
        <dbReference type="ARBA" id="ARBA00022927"/>
    </source>
</evidence>
<gene>
    <name evidence="12" type="primary">fliJ</name>
    <name evidence="12" type="ORF">ACFPOF_04240</name>
</gene>
<accession>A0ABW0HQ02</accession>
<dbReference type="InterPro" id="IPR012823">
    <property type="entry name" value="Flagell_FliJ"/>
</dbReference>
<organism evidence="12 13">
    <name type="scientific">Cohnella soli</name>
    <dbReference type="NCBI Taxonomy" id="425005"/>
    <lineage>
        <taxon>Bacteria</taxon>
        <taxon>Bacillati</taxon>
        <taxon>Bacillota</taxon>
        <taxon>Bacilli</taxon>
        <taxon>Bacillales</taxon>
        <taxon>Paenibacillaceae</taxon>
        <taxon>Cohnella</taxon>
    </lineage>
</organism>
<dbReference type="EMBL" id="JBHSMI010000008">
    <property type="protein sequence ID" value="MFC5401937.1"/>
    <property type="molecule type" value="Genomic_DNA"/>
</dbReference>
<evidence type="ECO:0000256" key="4">
    <source>
        <dbReference type="ARBA" id="ARBA00022448"/>
    </source>
</evidence>
<dbReference type="Pfam" id="PF02050">
    <property type="entry name" value="FliJ"/>
    <property type="match status" value="1"/>
</dbReference>
<keyword evidence="11" id="KW-0175">Coiled coil</keyword>
<evidence type="ECO:0000256" key="3">
    <source>
        <dbReference type="ARBA" id="ARBA00020392"/>
    </source>
</evidence>
<dbReference type="InterPro" id="IPR053716">
    <property type="entry name" value="Flag_assembly_chemotaxis_eff"/>
</dbReference>
<keyword evidence="12" id="KW-0966">Cell projection</keyword>
<keyword evidence="9" id="KW-0472">Membrane</keyword>
<dbReference type="RefSeq" id="WP_378129901.1">
    <property type="nucleotide sequence ID" value="NZ_JBHSMI010000008.1"/>
</dbReference>
<keyword evidence="4" id="KW-0813">Transport</keyword>
<evidence type="ECO:0000313" key="13">
    <source>
        <dbReference type="Proteomes" id="UP001596113"/>
    </source>
</evidence>
<evidence type="ECO:0000256" key="1">
    <source>
        <dbReference type="ARBA" id="ARBA00004413"/>
    </source>
</evidence>
<reference evidence="13" key="1">
    <citation type="journal article" date="2019" name="Int. J. Syst. Evol. Microbiol.">
        <title>The Global Catalogue of Microorganisms (GCM) 10K type strain sequencing project: providing services to taxonomists for standard genome sequencing and annotation.</title>
        <authorList>
            <consortium name="The Broad Institute Genomics Platform"/>
            <consortium name="The Broad Institute Genome Sequencing Center for Infectious Disease"/>
            <person name="Wu L."/>
            <person name="Ma J."/>
        </authorList>
    </citation>
    <scope>NUCLEOTIDE SEQUENCE [LARGE SCALE GENOMIC DNA]</scope>
    <source>
        <strain evidence="13">CGMCC 1.18575</strain>
    </source>
</reference>
<keyword evidence="12" id="KW-0282">Flagellum</keyword>
<comment type="caution">
    <text evidence="12">The sequence shown here is derived from an EMBL/GenBank/DDBJ whole genome shotgun (WGS) entry which is preliminary data.</text>
</comment>